<dbReference type="AlphaFoldDB" id="A0A0F7S851"/>
<reference evidence="3" key="3">
    <citation type="submission" date="2014-06" db="EMBL/GenBank/DDBJ databases">
        <authorList>
            <person name="Berkman J.Paul."/>
        </authorList>
    </citation>
    <scope>NUCLEOTIDE SEQUENCE [LARGE SCALE GENOMIC DNA]</scope>
</reference>
<feature type="region of interest" description="Disordered" evidence="1">
    <location>
        <begin position="25"/>
        <end position="67"/>
    </location>
</feature>
<proteinExistence type="predicted"/>
<dbReference type="EMBL" id="CCFA01001834">
    <property type="protein sequence ID" value="CDW97519.1"/>
    <property type="molecule type" value="Genomic_DNA"/>
</dbReference>
<protein>
    <submittedName>
        <fullName evidence="3">Uncharacterized protein</fullName>
    </submittedName>
</protein>
<reference evidence="4" key="2">
    <citation type="submission" date="2014-06" db="EMBL/GenBank/DDBJ databases">
        <authorList>
            <person name="Berkman P.J."/>
        </authorList>
    </citation>
    <scope>NUCLEOTIDE SEQUENCE [LARGE SCALE GENOMIC DNA]</scope>
</reference>
<name>A0A0F7S851_9BASI</name>
<feature type="compositionally biased region" description="Low complexity" evidence="1">
    <location>
        <begin position="25"/>
        <end position="42"/>
    </location>
</feature>
<dbReference type="Proteomes" id="UP000242770">
    <property type="component" value="Unassembled WGS sequence"/>
</dbReference>
<accession>A0A0F7S851</accession>
<feature type="region of interest" description="Disordered" evidence="1">
    <location>
        <begin position="164"/>
        <end position="203"/>
    </location>
</feature>
<dbReference type="OrthoDB" id="2550309at2759"/>
<evidence type="ECO:0000313" key="4">
    <source>
        <dbReference type="Proteomes" id="UP000242770"/>
    </source>
</evidence>
<evidence type="ECO:0000313" key="3">
    <source>
        <dbReference type="EMBL" id="CDW97519.1"/>
    </source>
</evidence>
<evidence type="ECO:0000256" key="1">
    <source>
        <dbReference type="SAM" id="MobiDB-lite"/>
    </source>
</evidence>
<gene>
    <name evidence="3" type="primary">SSCI33310.1</name>
    <name evidence="2" type="ORF">SPSC_03373</name>
</gene>
<evidence type="ECO:0000313" key="2">
    <source>
        <dbReference type="EMBL" id="CDU24302.1"/>
    </source>
</evidence>
<sequence length="730" mass="81144">MSFSSALQSLRLPAARSVVACQLRRAPPAATPSGSRASSSGSNQHSNAESHRPHAPHGHADQGVAGPSRCFCTSHRRSKASELPLEELHYQSSIETYRHDQLPTASDFWQPCEPAPRSLTTATGRQPRHSQHHNLESAPSIRALFLDNHSQHLQVDSSCNDFFTPSVRQRSGPEGSINEPPPTTDQNVPPSITPPSYIDSLSPQRREALQNRIRLLIRSGEHSMSALCAEFGDCSAQEREQICCHILTQCIKEAQNASVVWDLCHSWPTTQVEVAEAGPTRSLLRRKQADTLFRCVTYLQAAGLTRQAAMMVGDVRLKPSQSRYLFERLIYEFKLPSTLNAKRRDSSDISTPPLSPPSWTVNTFAAADARIAVREMCDAMISLMADGVCFKRKVVNRMLKLLCLTCARSRVVRLLRAAQRRAQIESVDADRNELRAAGGFSRLRPDEVKLPQVISTKTMEEAIRVLCGQDSTGARTAYELLCALDVGQRTAVMYDALMTRYGNAPTIPASSGYRTVDEQLWREILDMYGPTLHTISARIGCHARKRRLDLIKSDLEFVRSAKLGGVHDLTDNAKLNIVRCCIETGSLLAGFRYASTFIAASPHLGAKVVTTLLRAAQHIHIPPTATPSSPSRAQLLKRFLRHFSHLHAKHPQLKTGLEELKLFIQLLETHQQWIETSTLWNMLRVVGGHFGKRDARLIGVLQAFSHVFDSRGEVDSAKELRALIVKLQSE</sequence>
<reference evidence="2" key="1">
    <citation type="submission" date="2014-06" db="EMBL/GenBank/DDBJ databases">
        <authorList>
            <person name="Ju J."/>
            <person name="Zhang J."/>
        </authorList>
    </citation>
    <scope>NUCLEOTIDE SEQUENCE</scope>
    <source>
        <strain evidence="2">SscI8</strain>
    </source>
</reference>
<keyword evidence="4" id="KW-1185">Reference proteome</keyword>
<feature type="region of interest" description="Disordered" evidence="1">
    <location>
        <begin position="113"/>
        <end position="135"/>
    </location>
</feature>
<dbReference type="EMBL" id="LK056666">
    <property type="protein sequence ID" value="CDU24302.1"/>
    <property type="molecule type" value="Genomic_DNA"/>
</dbReference>
<organism evidence="3 4">
    <name type="scientific">Sporisorium scitamineum</name>
    <dbReference type="NCBI Taxonomy" id="49012"/>
    <lineage>
        <taxon>Eukaryota</taxon>
        <taxon>Fungi</taxon>
        <taxon>Dikarya</taxon>
        <taxon>Basidiomycota</taxon>
        <taxon>Ustilaginomycotina</taxon>
        <taxon>Ustilaginomycetes</taxon>
        <taxon>Ustilaginales</taxon>
        <taxon>Ustilaginaceae</taxon>
        <taxon>Sporisorium</taxon>
    </lineage>
</organism>